<evidence type="ECO:0000256" key="5">
    <source>
        <dbReference type="ARBA" id="ARBA00022764"/>
    </source>
</evidence>
<dbReference type="InterPro" id="IPR050490">
    <property type="entry name" value="Bact_solute-bd_prot1"/>
</dbReference>
<protein>
    <submittedName>
        <fullName evidence="6">Extracellular solute-binding protein</fullName>
    </submittedName>
</protein>
<keyword evidence="5" id="KW-0574">Periplasm</keyword>
<dbReference type="EMBL" id="JBHUIJ010000004">
    <property type="protein sequence ID" value="MFD2236584.1"/>
    <property type="molecule type" value="Genomic_DNA"/>
</dbReference>
<dbReference type="InterPro" id="IPR036390">
    <property type="entry name" value="WH_DNA-bd_sf"/>
</dbReference>
<evidence type="ECO:0000313" key="6">
    <source>
        <dbReference type="EMBL" id="MFD2236584.1"/>
    </source>
</evidence>
<proteinExistence type="inferred from homology"/>
<dbReference type="InterPro" id="IPR036388">
    <property type="entry name" value="WH-like_DNA-bd_sf"/>
</dbReference>
<accession>A0ABW5CH34</accession>
<evidence type="ECO:0000256" key="3">
    <source>
        <dbReference type="ARBA" id="ARBA00022448"/>
    </source>
</evidence>
<comment type="caution">
    <text evidence="6">The sequence shown here is derived from an EMBL/GenBank/DDBJ whole genome shotgun (WGS) entry which is preliminary data.</text>
</comment>
<dbReference type="Gene3D" id="3.40.190.10">
    <property type="entry name" value="Periplasmic binding protein-like II"/>
    <property type="match status" value="2"/>
</dbReference>
<gene>
    <name evidence="6" type="ORF">ACFSKQ_03775</name>
</gene>
<dbReference type="SUPFAM" id="SSF53850">
    <property type="entry name" value="Periplasmic binding protein-like II"/>
    <property type="match status" value="1"/>
</dbReference>
<keyword evidence="4" id="KW-0732">Signal</keyword>
<dbReference type="PANTHER" id="PTHR43649:SF34">
    <property type="entry name" value="ABC TRANSPORTER PERIPLASMIC-BINDING PROTEIN YCJN-RELATED"/>
    <property type="match status" value="1"/>
</dbReference>
<dbReference type="Pfam" id="PF01547">
    <property type="entry name" value="SBP_bac_1"/>
    <property type="match status" value="1"/>
</dbReference>
<organism evidence="6 7">
    <name type="scientific">Aureimonas populi</name>
    <dbReference type="NCBI Taxonomy" id="1701758"/>
    <lineage>
        <taxon>Bacteria</taxon>
        <taxon>Pseudomonadati</taxon>
        <taxon>Pseudomonadota</taxon>
        <taxon>Alphaproteobacteria</taxon>
        <taxon>Hyphomicrobiales</taxon>
        <taxon>Aurantimonadaceae</taxon>
        <taxon>Aureimonas</taxon>
    </lineage>
</organism>
<dbReference type="SUPFAM" id="SSF46785">
    <property type="entry name" value="Winged helix' DNA-binding domain"/>
    <property type="match status" value="1"/>
</dbReference>
<keyword evidence="7" id="KW-1185">Reference proteome</keyword>
<evidence type="ECO:0000256" key="1">
    <source>
        <dbReference type="ARBA" id="ARBA00004418"/>
    </source>
</evidence>
<dbReference type="Proteomes" id="UP001597371">
    <property type="component" value="Unassembled WGS sequence"/>
</dbReference>
<dbReference type="PANTHER" id="PTHR43649">
    <property type="entry name" value="ARABINOSE-BINDING PROTEIN-RELATED"/>
    <property type="match status" value="1"/>
</dbReference>
<reference evidence="7" key="1">
    <citation type="journal article" date="2019" name="Int. J. Syst. Evol. Microbiol.">
        <title>The Global Catalogue of Microorganisms (GCM) 10K type strain sequencing project: providing services to taxonomists for standard genome sequencing and annotation.</title>
        <authorList>
            <consortium name="The Broad Institute Genomics Platform"/>
            <consortium name="The Broad Institute Genome Sequencing Center for Infectious Disease"/>
            <person name="Wu L."/>
            <person name="Ma J."/>
        </authorList>
    </citation>
    <scope>NUCLEOTIDE SEQUENCE [LARGE SCALE GENOMIC DNA]</scope>
    <source>
        <strain evidence="7">ZS-35-S2</strain>
    </source>
</reference>
<dbReference type="InterPro" id="IPR006059">
    <property type="entry name" value="SBP"/>
</dbReference>
<name>A0ABW5CH34_9HYPH</name>
<sequence length="541" mass="58655">MNDYELMRVVSLLDRLRQRFAEAFPEAEPDDWRVLSPLVRLHVQSRPITLSGLVTLSGLPYGTATRHIQRLLALGLFERRLRRAGGKRFLYYPTSDFLERFSRFAAGVKVELAMLMGEGQGVEEADFFLGGLHQKQALSERQLQEIRAIGEVSDLRFLLHEDWYFLSLRHAWTDLRSRLGRSSRFTLLPRPALHERVWSNAARPLSEFDIVALPAEWVPPLAEAGALLPLGAAPGAAEGAARWPSAASTRHAVPAHVALDLLAVRGDLCEEASVPPPASAAEMVEAARRLHDPRAGRSGIAWSGRCGGDLGRTFLSLLDARSPLAAAPGVEALLSSPEALAAFECLRALLPYSAPGVLEAGEAEAVAAFASGRAALCLVSSLAASRFELDLASIVKQRVLYRPVPGGGAKRRISCDAFLLAVPANLPEPRRALALRVLEWMEARQPERGLRTSPLFSLAHDPERARTSPIRRLALSLEREQRLGPRAPLPPPGDVAIARILGEHLNAALRAGAADGRVVLAGACKAILAASPKDRQPSLAS</sequence>
<evidence type="ECO:0000256" key="4">
    <source>
        <dbReference type="ARBA" id="ARBA00022729"/>
    </source>
</evidence>
<evidence type="ECO:0000313" key="7">
    <source>
        <dbReference type="Proteomes" id="UP001597371"/>
    </source>
</evidence>
<dbReference type="Gene3D" id="1.10.10.10">
    <property type="entry name" value="Winged helix-like DNA-binding domain superfamily/Winged helix DNA-binding domain"/>
    <property type="match status" value="1"/>
</dbReference>
<keyword evidence="3" id="KW-0813">Transport</keyword>
<dbReference type="RefSeq" id="WP_209737778.1">
    <property type="nucleotide sequence ID" value="NZ_CP072611.1"/>
</dbReference>
<comment type="similarity">
    <text evidence="2">Belongs to the bacterial solute-binding protein 1 family.</text>
</comment>
<evidence type="ECO:0000256" key="2">
    <source>
        <dbReference type="ARBA" id="ARBA00008520"/>
    </source>
</evidence>
<comment type="subcellular location">
    <subcellularLocation>
        <location evidence="1">Periplasm</location>
    </subcellularLocation>
</comment>